<feature type="non-terminal residue" evidence="2">
    <location>
        <position position="121"/>
    </location>
</feature>
<dbReference type="EMBL" id="EQ978487">
    <property type="protein sequence ID" value="EEF25967.1"/>
    <property type="molecule type" value="Genomic_DNA"/>
</dbReference>
<reference evidence="3" key="1">
    <citation type="journal article" date="2010" name="Nat. Biotechnol.">
        <title>Draft genome sequence of the oilseed species Ricinus communis.</title>
        <authorList>
            <person name="Chan A.P."/>
            <person name="Crabtree J."/>
            <person name="Zhao Q."/>
            <person name="Lorenzi H."/>
            <person name="Orvis J."/>
            <person name="Puiu D."/>
            <person name="Melake-Berhan A."/>
            <person name="Jones K.M."/>
            <person name="Redman J."/>
            <person name="Chen G."/>
            <person name="Cahoon E.B."/>
            <person name="Gedil M."/>
            <person name="Stanke M."/>
            <person name="Haas B.J."/>
            <person name="Wortman J.R."/>
            <person name="Fraser-Liggett C.M."/>
            <person name="Ravel J."/>
            <person name="Rabinowicz P.D."/>
        </authorList>
    </citation>
    <scope>NUCLEOTIDE SEQUENCE [LARGE SCALE GENOMIC DNA]</scope>
    <source>
        <strain evidence="3">cv. Hale</strain>
    </source>
</reference>
<dbReference type="Proteomes" id="UP000008311">
    <property type="component" value="Unassembled WGS sequence"/>
</dbReference>
<feature type="region of interest" description="Disordered" evidence="1">
    <location>
        <begin position="1"/>
        <end position="35"/>
    </location>
</feature>
<organism evidence="2 3">
    <name type="scientific">Ricinus communis</name>
    <name type="common">Castor bean</name>
    <dbReference type="NCBI Taxonomy" id="3988"/>
    <lineage>
        <taxon>Eukaryota</taxon>
        <taxon>Viridiplantae</taxon>
        <taxon>Streptophyta</taxon>
        <taxon>Embryophyta</taxon>
        <taxon>Tracheophyta</taxon>
        <taxon>Spermatophyta</taxon>
        <taxon>Magnoliopsida</taxon>
        <taxon>eudicotyledons</taxon>
        <taxon>Gunneridae</taxon>
        <taxon>Pentapetalae</taxon>
        <taxon>rosids</taxon>
        <taxon>fabids</taxon>
        <taxon>Malpighiales</taxon>
        <taxon>Euphorbiaceae</taxon>
        <taxon>Acalyphoideae</taxon>
        <taxon>Acalypheae</taxon>
        <taxon>Ricinus</taxon>
    </lineage>
</organism>
<protein>
    <submittedName>
        <fullName evidence="2">Uncharacterized protein</fullName>
    </submittedName>
</protein>
<gene>
    <name evidence="2" type="ORF">RCOM_1883770</name>
</gene>
<keyword evidence="3" id="KW-1185">Reference proteome</keyword>
<evidence type="ECO:0000313" key="3">
    <source>
        <dbReference type="Proteomes" id="UP000008311"/>
    </source>
</evidence>
<dbReference type="AlphaFoldDB" id="B9TDU7"/>
<evidence type="ECO:0000313" key="2">
    <source>
        <dbReference type="EMBL" id="EEF25967.1"/>
    </source>
</evidence>
<sequence>PSDPKNSINNAPKKARDPKKASRAFPHLGHHQQPLTSLPSHLLHLLPRPPTKPRRQRPSRRIQPFPFARHLQVRVTLQRGRHQITAHRQLRILHPFQQLLHAGEARAQGVKAHQVTSHFLQ</sequence>
<proteinExistence type="predicted"/>
<evidence type="ECO:0000256" key="1">
    <source>
        <dbReference type="SAM" id="MobiDB-lite"/>
    </source>
</evidence>
<feature type="compositionally biased region" description="Polar residues" evidence="1">
    <location>
        <begin position="1"/>
        <end position="10"/>
    </location>
</feature>
<name>B9TDU7_RICCO</name>
<feature type="non-terminal residue" evidence="2">
    <location>
        <position position="1"/>
    </location>
</feature>
<accession>B9TDU7</accession>
<dbReference type="InParanoid" id="B9TDU7"/>